<dbReference type="HOGENOM" id="CLU_2073324_0_0_1"/>
<keyword evidence="2" id="KW-1185">Reference proteome</keyword>
<proteinExistence type="predicted"/>
<name>A0A067TAJ1_GALM3</name>
<evidence type="ECO:0000313" key="2">
    <source>
        <dbReference type="Proteomes" id="UP000027222"/>
    </source>
</evidence>
<evidence type="ECO:0000313" key="1">
    <source>
        <dbReference type="EMBL" id="KDR75978.1"/>
    </source>
</evidence>
<protein>
    <submittedName>
        <fullName evidence="1">Uncharacterized protein</fullName>
    </submittedName>
</protein>
<dbReference type="Proteomes" id="UP000027222">
    <property type="component" value="Unassembled WGS sequence"/>
</dbReference>
<dbReference type="EMBL" id="KL142379">
    <property type="protein sequence ID" value="KDR75978.1"/>
    <property type="molecule type" value="Genomic_DNA"/>
</dbReference>
<sequence length="118" mass="14046">MQCRPKLRLGKQVLFASSCYEYVSFGFSQLCYMKRPLSNRANYQSTFTIPVILLIICVNRRILFDVCWSSDHDQEPWNEHYTQPDTPADGWNLIFWEQPYVFRTSFYGRIPSFLSRTI</sequence>
<dbReference type="AlphaFoldDB" id="A0A067TAJ1"/>
<gene>
    <name evidence="1" type="ORF">GALMADRAFT_247172</name>
</gene>
<accession>A0A067TAJ1</accession>
<reference evidence="2" key="1">
    <citation type="journal article" date="2014" name="Proc. Natl. Acad. Sci. U.S.A.">
        <title>Extensive sampling of basidiomycete genomes demonstrates inadequacy of the white-rot/brown-rot paradigm for wood decay fungi.</title>
        <authorList>
            <person name="Riley R."/>
            <person name="Salamov A.A."/>
            <person name="Brown D.W."/>
            <person name="Nagy L.G."/>
            <person name="Floudas D."/>
            <person name="Held B.W."/>
            <person name="Levasseur A."/>
            <person name="Lombard V."/>
            <person name="Morin E."/>
            <person name="Otillar R."/>
            <person name="Lindquist E.A."/>
            <person name="Sun H."/>
            <person name="LaButti K.M."/>
            <person name="Schmutz J."/>
            <person name="Jabbour D."/>
            <person name="Luo H."/>
            <person name="Baker S.E."/>
            <person name="Pisabarro A.G."/>
            <person name="Walton J.D."/>
            <person name="Blanchette R.A."/>
            <person name="Henrissat B."/>
            <person name="Martin F."/>
            <person name="Cullen D."/>
            <person name="Hibbett D.S."/>
            <person name="Grigoriev I.V."/>
        </authorList>
    </citation>
    <scope>NUCLEOTIDE SEQUENCE [LARGE SCALE GENOMIC DNA]</scope>
    <source>
        <strain evidence="2">CBS 339.88</strain>
    </source>
</reference>
<organism evidence="1 2">
    <name type="scientific">Galerina marginata (strain CBS 339.88)</name>
    <dbReference type="NCBI Taxonomy" id="685588"/>
    <lineage>
        <taxon>Eukaryota</taxon>
        <taxon>Fungi</taxon>
        <taxon>Dikarya</taxon>
        <taxon>Basidiomycota</taxon>
        <taxon>Agaricomycotina</taxon>
        <taxon>Agaricomycetes</taxon>
        <taxon>Agaricomycetidae</taxon>
        <taxon>Agaricales</taxon>
        <taxon>Agaricineae</taxon>
        <taxon>Strophariaceae</taxon>
        <taxon>Galerina</taxon>
    </lineage>
</organism>